<organism evidence="6 7">
    <name type="scientific">Paracoccus methylarcula</name>
    <dbReference type="NCBI Taxonomy" id="72022"/>
    <lineage>
        <taxon>Bacteria</taxon>
        <taxon>Pseudomonadati</taxon>
        <taxon>Pseudomonadota</taxon>
        <taxon>Alphaproteobacteria</taxon>
        <taxon>Rhodobacterales</taxon>
        <taxon>Paracoccaceae</taxon>
        <taxon>Paracoccus</taxon>
    </lineage>
</organism>
<dbReference type="GO" id="GO:0043565">
    <property type="term" value="F:sequence-specific DNA binding"/>
    <property type="evidence" value="ECO:0007669"/>
    <property type="project" value="TreeGrafter"/>
</dbReference>
<dbReference type="Pfam" id="PF00126">
    <property type="entry name" value="HTH_1"/>
    <property type="match status" value="1"/>
</dbReference>
<evidence type="ECO:0000256" key="2">
    <source>
        <dbReference type="ARBA" id="ARBA00023015"/>
    </source>
</evidence>
<evidence type="ECO:0000313" key="7">
    <source>
        <dbReference type="Proteomes" id="UP000238137"/>
    </source>
</evidence>
<sequence length="299" mass="32313">MNPLNRIPLTGLRAIEAVARLGSLSAAAEELGVTPGALSQRISRTEAQLGQPVFDRTGSGLRLNALGRDMGLRLSRGMAELSAAAMLADPGQDDLLNVSVAPLFASRWLIWRLPGFTAAHPAIRIRLEPVSRMVTPGIDGVDVGLRVGRGDWPGLKAEKLLEQRVMPVCAPTLAERIHQPADLLRLPILRENDLLAGWQEWLAPHGVDARAIPDGPTFTDGGLCLDAAISGQGLFMAWETLASDALSRGQLVTPLPGRSDTGDSYWFVTASGARRKPAIARFRDWLRNELAMTARDWPS</sequence>
<dbReference type="Gene3D" id="3.40.190.10">
    <property type="entry name" value="Periplasmic binding protein-like II"/>
    <property type="match status" value="2"/>
</dbReference>
<evidence type="ECO:0000256" key="3">
    <source>
        <dbReference type="ARBA" id="ARBA00023125"/>
    </source>
</evidence>
<dbReference type="PANTHER" id="PTHR30537">
    <property type="entry name" value="HTH-TYPE TRANSCRIPTIONAL REGULATOR"/>
    <property type="match status" value="1"/>
</dbReference>
<dbReference type="EMBL" id="PXNQ02000002">
    <property type="protein sequence ID" value="RNF35586.1"/>
    <property type="molecule type" value="Genomic_DNA"/>
</dbReference>
<dbReference type="SUPFAM" id="SSF53850">
    <property type="entry name" value="Periplasmic binding protein-like II"/>
    <property type="match status" value="1"/>
</dbReference>
<dbReference type="InterPro" id="IPR005119">
    <property type="entry name" value="LysR_subst-bd"/>
</dbReference>
<dbReference type="OrthoDB" id="9804958at2"/>
<evidence type="ECO:0000256" key="1">
    <source>
        <dbReference type="ARBA" id="ARBA00009437"/>
    </source>
</evidence>
<proteinExistence type="inferred from homology"/>
<dbReference type="Pfam" id="PF03466">
    <property type="entry name" value="LysR_substrate"/>
    <property type="match status" value="1"/>
</dbReference>
<dbReference type="GO" id="GO:0006351">
    <property type="term" value="P:DNA-templated transcription"/>
    <property type="evidence" value="ECO:0007669"/>
    <property type="project" value="TreeGrafter"/>
</dbReference>
<keyword evidence="7" id="KW-1185">Reference proteome</keyword>
<name>A0A3R7Q3U8_9RHOB</name>
<dbReference type="PANTHER" id="PTHR30537:SF74">
    <property type="entry name" value="HTH-TYPE TRANSCRIPTIONAL REGULATOR TRPI"/>
    <property type="match status" value="1"/>
</dbReference>
<dbReference type="Gene3D" id="1.10.10.10">
    <property type="entry name" value="Winged helix-like DNA-binding domain superfamily/Winged helix DNA-binding domain"/>
    <property type="match status" value="1"/>
</dbReference>
<evidence type="ECO:0000259" key="5">
    <source>
        <dbReference type="PROSITE" id="PS50931"/>
    </source>
</evidence>
<feature type="domain" description="HTH lysR-type" evidence="5">
    <location>
        <begin position="7"/>
        <end position="64"/>
    </location>
</feature>
<dbReference type="SUPFAM" id="SSF46785">
    <property type="entry name" value="Winged helix' DNA-binding domain"/>
    <property type="match status" value="1"/>
</dbReference>
<dbReference type="Proteomes" id="UP000238137">
    <property type="component" value="Unassembled WGS sequence"/>
</dbReference>
<gene>
    <name evidence="6" type="ORF">A7A09_004005</name>
</gene>
<evidence type="ECO:0000256" key="4">
    <source>
        <dbReference type="ARBA" id="ARBA00023163"/>
    </source>
</evidence>
<dbReference type="RefSeq" id="WP_106690188.1">
    <property type="nucleotide sequence ID" value="NZ_PXNQ02000002.1"/>
</dbReference>
<dbReference type="CDD" id="cd08432">
    <property type="entry name" value="PBP2_GcdR_TrpI_HvrB_AmpR_like"/>
    <property type="match status" value="1"/>
</dbReference>
<evidence type="ECO:0000313" key="6">
    <source>
        <dbReference type="EMBL" id="RNF35586.1"/>
    </source>
</evidence>
<dbReference type="InterPro" id="IPR036390">
    <property type="entry name" value="WH_DNA-bd_sf"/>
</dbReference>
<keyword evidence="2" id="KW-0805">Transcription regulation</keyword>
<reference evidence="6" key="1">
    <citation type="submission" date="2018-05" db="EMBL/GenBank/DDBJ databases">
        <title>Reclassification of Methylarcula marina and Methylarcula terricola as Paracoccus methylarcula sp.nov., comb.nov. and Paracoccus terricola comb.nov.</title>
        <authorList>
            <person name="Shmareva M.N."/>
            <person name="Doronina N.V."/>
            <person name="Vasilenko O.V."/>
            <person name="Tarlachkov S.V."/>
            <person name="Trotsenko Y.A."/>
        </authorList>
    </citation>
    <scope>NUCLEOTIDE SEQUENCE [LARGE SCALE GENOMIC DNA]</scope>
    <source>
        <strain evidence="6">VKM B-2159</strain>
    </source>
</reference>
<dbReference type="GO" id="GO:0003700">
    <property type="term" value="F:DNA-binding transcription factor activity"/>
    <property type="evidence" value="ECO:0007669"/>
    <property type="project" value="InterPro"/>
</dbReference>
<comment type="caution">
    <text evidence="6">The sequence shown here is derived from an EMBL/GenBank/DDBJ whole genome shotgun (WGS) entry which is preliminary data.</text>
</comment>
<accession>A0A3R7Q3U8</accession>
<comment type="similarity">
    <text evidence="1">Belongs to the LysR transcriptional regulatory family.</text>
</comment>
<dbReference type="InterPro" id="IPR000847">
    <property type="entry name" value="LysR_HTH_N"/>
</dbReference>
<dbReference type="InterPro" id="IPR058163">
    <property type="entry name" value="LysR-type_TF_proteobact-type"/>
</dbReference>
<keyword evidence="4" id="KW-0804">Transcription</keyword>
<dbReference type="AlphaFoldDB" id="A0A3R7Q3U8"/>
<keyword evidence="3" id="KW-0238">DNA-binding</keyword>
<dbReference type="InterPro" id="IPR036388">
    <property type="entry name" value="WH-like_DNA-bd_sf"/>
</dbReference>
<protein>
    <submittedName>
        <fullName evidence="6">LysR family transcriptional regulator</fullName>
    </submittedName>
</protein>
<dbReference type="PROSITE" id="PS50931">
    <property type="entry name" value="HTH_LYSR"/>
    <property type="match status" value="1"/>
</dbReference>